<evidence type="ECO:0000256" key="2">
    <source>
        <dbReference type="ARBA" id="ARBA00004123"/>
    </source>
</evidence>
<keyword evidence="7" id="KW-0539">Nucleus</keyword>
<organism evidence="9 10">
    <name type="scientific">Camelina sativa</name>
    <name type="common">False flax</name>
    <name type="synonym">Myagrum sativum</name>
    <dbReference type="NCBI Taxonomy" id="90675"/>
    <lineage>
        <taxon>Eukaryota</taxon>
        <taxon>Viridiplantae</taxon>
        <taxon>Streptophyta</taxon>
        <taxon>Embryophyta</taxon>
        <taxon>Tracheophyta</taxon>
        <taxon>Spermatophyta</taxon>
        <taxon>Magnoliopsida</taxon>
        <taxon>eudicotyledons</taxon>
        <taxon>Gunneridae</taxon>
        <taxon>Pentapetalae</taxon>
        <taxon>rosids</taxon>
        <taxon>malvids</taxon>
        <taxon>Brassicales</taxon>
        <taxon>Brassicaceae</taxon>
        <taxon>Camelineae</taxon>
        <taxon>Camelina</taxon>
    </lineage>
</organism>
<evidence type="ECO:0000256" key="3">
    <source>
        <dbReference type="ARBA" id="ARBA00006958"/>
    </source>
</evidence>
<evidence type="ECO:0000256" key="7">
    <source>
        <dbReference type="ARBA" id="ARBA00023242"/>
    </source>
</evidence>
<comment type="cofactor">
    <cofactor evidence="1">
        <name>a divalent metal cation</name>
        <dbReference type="ChEBI" id="CHEBI:60240"/>
    </cofactor>
</comment>
<dbReference type="Pfam" id="PF13359">
    <property type="entry name" value="DDE_Tnp_4"/>
    <property type="match status" value="1"/>
</dbReference>
<keyword evidence="5" id="KW-0479">Metal-binding</keyword>
<dbReference type="PANTHER" id="PTHR22930">
    <property type="match status" value="1"/>
</dbReference>
<evidence type="ECO:0000313" key="10">
    <source>
        <dbReference type="RefSeq" id="XP_010425506.1"/>
    </source>
</evidence>
<keyword evidence="6" id="KW-0378">Hydrolase</keyword>
<sequence length="149" mass="16710">MAKPGLAVPTKIKDSTRFYPYFKDCVGAIDGTHIPAMITGQDSSSYRNRKGQLSQNVLAACNFDLEFTYVLSGWEGSAHDAKVLHDALTRNTNKLIVLEEGTDADERVDDENNEEEQLHGTQDQQRVLANNWRATIAENMWTDAMNMES</sequence>
<keyword evidence="4" id="KW-0540">Nuclease</keyword>
<keyword evidence="9" id="KW-1185">Reference proteome</keyword>
<dbReference type="InterPro" id="IPR045249">
    <property type="entry name" value="HARBI1-like"/>
</dbReference>
<gene>
    <name evidence="10" type="primary">LOC104710575</name>
</gene>
<evidence type="ECO:0000256" key="5">
    <source>
        <dbReference type="ARBA" id="ARBA00022723"/>
    </source>
</evidence>
<name>A0ABM0TF68_CAMSA</name>
<evidence type="ECO:0000313" key="9">
    <source>
        <dbReference type="Proteomes" id="UP000694864"/>
    </source>
</evidence>
<dbReference type="GeneID" id="104710575"/>
<dbReference type="PANTHER" id="PTHR22930:SF259">
    <property type="entry name" value="OS08G0106900 PROTEIN"/>
    <property type="match status" value="1"/>
</dbReference>
<protein>
    <submittedName>
        <fullName evidence="10">Uncharacterized protein LOC104710575</fullName>
    </submittedName>
</protein>
<evidence type="ECO:0000256" key="4">
    <source>
        <dbReference type="ARBA" id="ARBA00022722"/>
    </source>
</evidence>
<dbReference type="Proteomes" id="UP000694864">
    <property type="component" value="Chromosome 1"/>
</dbReference>
<evidence type="ECO:0000259" key="8">
    <source>
        <dbReference type="Pfam" id="PF13359"/>
    </source>
</evidence>
<dbReference type="InterPro" id="IPR027806">
    <property type="entry name" value="HARBI1_dom"/>
</dbReference>
<accession>A0ABM0TF68</accession>
<proteinExistence type="inferred from homology"/>
<comment type="similarity">
    <text evidence="3">Belongs to the HARBI1 family.</text>
</comment>
<reference evidence="10" key="2">
    <citation type="submission" date="2025-08" db="UniProtKB">
        <authorList>
            <consortium name="RefSeq"/>
        </authorList>
    </citation>
    <scope>IDENTIFICATION</scope>
    <source>
        <tissue evidence="10">Leaf</tissue>
    </source>
</reference>
<comment type="subcellular location">
    <subcellularLocation>
        <location evidence="2">Nucleus</location>
    </subcellularLocation>
</comment>
<reference evidence="9" key="1">
    <citation type="journal article" date="2014" name="Nat. Commun.">
        <title>The emerging biofuel crop Camelina sativa retains a highly undifferentiated hexaploid genome structure.</title>
        <authorList>
            <person name="Kagale S."/>
            <person name="Koh C."/>
            <person name="Nixon J."/>
            <person name="Bollina V."/>
            <person name="Clarke W.E."/>
            <person name="Tuteja R."/>
            <person name="Spillane C."/>
            <person name="Robinson S.J."/>
            <person name="Links M.G."/>
            <person name="Clarke C."/>
            <person name="Higgins E.E."/>
            <person name="Huebert T."/>
            <person name="Sharpe A.G."/>
            <person name="Parkin I.A."/>
        </authorList>
    </citation>
    <scope>NUCLEOTIDE SEQUENCE [LARGE SCALE GENOMIC DNA]</scope>
    <source>
        <strain evidence="9">cv. DH55</strain>
    </source>
</reference>
<evidence type="ECO:0000256" key="1">
    <source>
        <dbReference type="ARBA" id="ARBA00001968"/>
    </source>
</evidence>
<evidence type="ECO:0000256" key="6">
    <source>
        <dbReference type="ARBA" id="ARBA00022801"/>
    </source>
</evidence>
<feature type="domain" description="DDE Tnp4" evidence="8">
    <location>
        <begin position="29"/>
        <end position="86"/>
    </location>
</feature>
<dbReference type="RefSeq" id="XP_010425506.1">
    <property type="nucleotide sequence ID" value="XM_010427204.1"/>
</dbReference>